<proteinExistence type="predicted"/>
<sequence>MPAHPYDDSAAETIAVCEQILPDLTELLGDEEPLELPPLRGLPETSAEAARQQIREIVARFAEGTGPYDSSFRPIPPPDFLSPEYLQPAGACAQFDEDLLDALIGLADGSDETPPLDRGWYTIVIDALSRCCHELNFIHLARIARVIHRGDPAGLRQALLMLTRFRVGHEEVNSEPRILADALRRAGIAEETIRAQVDYQITWAYDPADLWPWFVEHPEDIESWLTGRHPDKALRVLAHYPRIPARLLPLLAERATCDSPVQRRLARQILAGTPVAPHLAGAQLGLRTPDRRILAAQWLGSVGGPHAVSTLREGLRGERNQVVRAAEIKALRACGEDIGEFLSPRTLTAEATRGLGRRWPKNLDWLDPDALPRARWADGTPVKPGVLAWWVVLADKMKDPDGSTLMALHLDQLDRGDAAELGRHIINRWIEYDTRRRSAEENRTRAEQRARWDHKEWQRRAAALTPADTDPYAQTIREQAARPLRSFINQYFENNQRSYIGSAINDKGLLALTAAMPNGELAEIVRTYMDEHPQRRAQFIALLSALAANDQPDSTELLMAIARHHSMATVQKAAGELAGRFAERHGWTADELADRTIATAGFADDGLLHLDLGAHRFHGRLTDKGRLQLIGPDSRAIRSLPGPAEGDDPDLAAAAKDRLRASRRELAAVMSRQPARLHGAMCLGRVWQSADWQESLAAHPLMRLLIARLVWLENPGTPQQRAFRPTADGAPVGVDGAPLALDPQARLAVAHGTLLGAEAAEAWRAHLSEHAVTPLFDQWSALGTPVVEPLITRMEDLSGHVSDTFRFRDTITARGYTRCDLDFHWFNEYEKAIGDSGLTVVIRFTGQDLNDEEPMPCATESLSVLADGHRLELAGLPPVLLAEARADYEAVAALGPYDDGYRRLR</sequence>
<gene>
    <name evidence="2" type="ORF">PROPJV5_2293</name>
</gene>
<evidence type="ECO:0000313" key="2">
    <source>
        <dbReference type="EMBL" id="SPF69341.1"/>
    </source>
</evidence>
<dbReference type="Pfam" id="PF13569">
    <property type="entry name" value="DUF4132"/>
    <property type="match status" value="1"/>
</dbReference>
<dbReference type="RefSeq" id="WP_119716436.1">
    <property type="nucleotide sequence ID" value="NZ_OMOH01000012.1"/>
</dbReference>
<dbReference type="EMBL" id="OMOH01000012">
    <property type="protein sequence ID" value="SPF69341.1"/>
    <property type="molecule type" value="Genomic_DNA"/>
</dbReference>
<reference evidence="3" key="1">
    <citation type="submission" date="2018-02" db="EMBL/GenBank/DDBJ databases">
        <authorList>
            <person name="Hornung B."/>
        </authorList>
    </citation>
    <scope>NUCLEOTIDE SEQUENCE [LARGE SCALE GENOMIC DNA]</scope>
</reference>
<protein>
    <submittedName>
        <fullName evidence="2">Armadillo-like helical</fullName>
    </submittedName>
</protein>
<dbReference type="InterPro" id="IPR025406">
    <property type="entry name" value="DUF4132"/>
</dbReference>
<organism evidence="2 3">
    <name type="scientific">Propionibacterium ruminifibrarum</name>
    <dbReference type="NCBI Taxonomy" id="1962131"/>
    <lineage>
        <taxon>Bacteria</taxon>
        <taxon>Bacillati</taxon>
        <taxon>Actinomycetota</taxon>
        <taxon>Actinomycetes</taxon>
        <taxon>Propionibacteriales</taxon>
        <taxon>Propionibacteriaceae</taxon>
        <taxon>Propionibacterium</taxon>
    </lineage>
</organism>
<dbReference type="AlphaFoldDB" id="A0A375I5E4"/>
<evidence type="ECO:0000259" key="1">
    <source>
        <dbReference type="Pfam" id="PF13569"/>
    </source>
</evidence>
<accession>A0A375I5E4</accession>
<evidence type="ECO:0000313" key="3">
    <source>
        <dbReference type="Proteomes" id="UP000265962"/>
    </source>
</evidence>
<dbReference type="Proteomes" id="UP000265962">
    <property type="component" value="Unassembled WGS sequence"/>
</dbReference>
<dbReference type="OrthoDB" id="4554725at2"/>
<keyword evidence="3" id="KW-1185">Reference proteome</keyword>
<feature type="domain" description="DUF4132" evidence="1">
    <location>
        <begin position="637"/>
        <end position="780"/>
    </location>
</feature>
<name>A0A375I5E4_9ACTN</name>